<reference evidence="2 3" key="1">
    <citation type="submission" date="2021-02" db="EMBL/GenBank/DDBJ databases">
        <title>Variation within the Batrachochytrium salamandrivorans European outbreak.</title>
        <authorList>
            <person name="Kelly M."/>
            <person name="Pasmans F."/>
            <person name="Shea T.P."/>
            <person name="Munoz J.F."/>
            <person name="Carranza S."/>
            <person name="Cuomo C.A."/>
            <person name="Martel A."/>
        </authorList>
    </citation>
    <scope>NUCLEOTIDE SEQUENCE [LARGE SCALE GENOMIC DNA]</scope>
    <source>
        <strain evidence="2 3">AMFP18/2</strain>
    </source>
</reference>
<keyword evidence="3" id="KW-1185">Reference proteome</keyword>
<organism evidence="2 3">
    <name type="scientific">Batrachochytrium salamandrivorans</name>
    <dbReference type="NCBI Taxonomy" id="1357716"/>
    <lineage>
        <taxon>Eukaryota</taxon>
        <taxon>Fungi</taxon>
        <taxon>Fungi incertae sedis</taxon>
        <taxon>Chytridiomycota</taxon>
        <taxon>Chytridiomycota incertae sedis</taxon>
        <taxon>Chytridiomycetes</taxon>
        <taxon>Rhizophydiales</taxon>
        <taxon>Rhizophydiales incertae sedis</taxon>
        <taxon>Batrachochytrium</taxon>
    </lineage>
</organism>
<comment type="caution">
    <text evidence="2">The sequence shown here is derived from an EMBL/GenBank/DDBJ whole genome shotgun (WGS) entry which is preliminary data.</text>
</comment>
<protein>
    <submittedName>
        <fullName evidence="2">Uncharacterized protein</fullName>
    </submittedName>
</protein>
<feature type="region of interest" description="Disordered" evidence="1">
    <location>
        <begin position="88"/>
        <end position="109"/>
    </location>
</feature>
<feature type="non-terminal residue" evidence="2">
    <location>
        <position position="1"/>
    </location>
</feature>
<gene>
    <name evidence="2" type="ORF">BASA50_009245</name>
</gene>
<proteinExistence type="predicted"/>
<evidence type="ECO:0000313" key="2">
    <source>
        <dbReference type="EMBL" id="KAH6590628.1"/>
    </source>
</evidence>
<dbReference type="Proteomes" id="UP001648503">
    <property type="component" value="Unassembled WGS sequence"/>
</dbReference>
<accession>A0ABQ8F1X5</accession>
<feature type="compositionally biased region" description="Acidic residues" evidence="1">
    <location>
        <begin position="89"/>
        <end position="106"/>
    </location>
</feature>
<evidence type="ECO:0000256" key="1">
    <source>
        <dbReference type="SAM" id="MobiDB-lite"/>
    </source>
</evidence>
<name>A0ABQ8F1X5_9FUNG</name>
<evidence type="ECO:0000313" key="3">
    <source>
        <dbReference type="Proteomes" id="UP001648503"/>
    </source>
</evidence>
<dbReference type="EMBL" id="JAFCIX010000430">
    <property type="protein sequence ID" value="KAH6590628.1"/>
    <property type="molecule type" value="Genomic_DNA"/>
</dbReference>
<sequence length="193" mass="23071">APIQVPEPRKKDPICDPIARELHASRVKISDFDLAFSKREPGFHKLLAKERREKRDKMMKKKLIRFKKINSEVRMSGDELEDMAKMIEFEEEREEEREEDDDDDREEERKADALRVEAMQKWIESNPKSIPGLQKIKEESISLEQDHFVIWARFDKNNCVTKRLKRFSPETMEKEGYFTKLDFEINLINLDDQ</sequence>